<reference evidence="1 2" key="1">
    <citation type="journal article" date="2012" name="J. Bacteriol.">
        <title>Draft Genome Sequence of Mesorhizobium alhagi CCNWXJ12-2T, a Novel Salt-Resistant Species Isolated from the Desert of Northwestern China.</title>
        <authorList>
            <person name="Zhou M."/>
            <person name="Chen W."/>
            <person name="Chen H."/>
            <person name="Wei G."/>
        </authorList>
    </citation>
    <scope>NUCLEOTIDE SEQUENCE [LARGE SCALE GENOMIC DNA]</scope>
    <source>
        <strain evidence="1 2">CCNWXJ12-2</strain>
    </source>
</reference>
<sequence length="291" mass="31981">MSKYIPVPDSTLKALSIGFHVPGVDLRSYEPSRLLGSDEIWEQIAGLFLACELGDSSALRRIPAIMKSSDAYLVWRAVTNLAGLAGNIDFVKDVFKPFENDGSGSEYFMVTALGLTLDPDAVEILLTLHNSASDEETRYQIERELSYLLEDTNGPIIRGADESIESEDEDTVHIINREAYFPKVTAALSLVRAQLPVPNTPILGGKVFDVVKLARRLLERVGSAAPEIGRVHRHRLIFEAATGVNCAAFFDSPVKLNSLQATAILETFLDSDDVRKFAPGQRYFFGHPIGA</sequence>
<name>H0I1J6_9HYPH</name>
<protein>
    <submittedName>
        <fullName evidence="1">Uncharacterized protein</fullName>
    </submittedName>
</protein>
<evidence type="ECO:0000313" key="2">
    <source>
        <dbReference type="Proteomes" id="UP000003250"/>
    </source>
</evidence>
<gene>
    <name evidence="1" type="ORF">MAXJ12_31669</name>
</gene>
<evidence type="ECO:0000313" key="1">
    <source>
        <dbReference type="EMBL" id="EHK53153.1"/>
    </source>
</evidence>
<organism evidence="1 2">
    <name type="scientific">Mesorhizobium alhagi CCNWXJ12-2</name>
    <dbReference type="NCBI Taxonomy" id="1107882"/>
    <lineage>
        <taxon>Bacteria</taxon>
        <taxon>Pseudomonadati</taxon>
        <taxon>Pseudomonadota</taxon>
        <taxon>Alphaproteobacteria</taxon>
        <taxon>Hyphomicrobiales</taxon>
        <taxon>Phyllobacteriaceae</taxon>
        <taxon>Allomesorhizobium</taxon>
    </lineage>
</organism>
<dbReference type="PATRIC" id="fig|1107882.3.peg.6130"/>
<proteinExistence type="predicted"/>
<dbReference type="RefSeq" id="WP_008839903.1">
    <property type="nucleotide sequence ID" value="NZ_AHAM01000283.1"/>
</dbReference>
<dbReference type="Proteomes" id="UP000003250">
    <property type="component" value="Unassembled WGS sequence"/>
</dbReference>
<accession>H0I1J6</accession>
<dbReference type="AlphaFoldDB" id="H0I1J6"/>
<keyword evidence="2" id="KW-1185">Reference proteome</keyword>
<dbReference type="EMBL" id="AHAM01000283">
    <property type="protein sequence ID" value="EHK53153.1"/>
    <property type="molecule type" value="Genomic_DNA"/>
</dbReference>
<dbReference type="OrthoDB" id="8082277at2"/>